<dbReference type="SMART" id="SM00091">
    <property type="entry name" value="PAS"/>
    <property type="match status" value="2"/>
</dbReference>
<keyword evidence="11" id="KW-0131">Cell cycle</keyword>
<dbReference type="InterPro" id="IPR003594">
    <property type="entry name" value="HATPase_dom"/>
</dbReference>
<proteinExistence type="predicted"/>
<reference evidence="19 20" key="1">
    <citation type="submission" date="2019-09" db="EMBL/GenBank/DDBJ databases">
        <title>YIM 132180 draft genome.</title>
        <authorList>
            <person name="Zhang K."/>
        </authorList>
    </citation>
    <scope>NUCLEOTIDE SEQUENCE [LARGE SCALE GENOMIC DNA]</scope>
    <source>
        <strain evidence="19 20">YIM 132180</strain>
    </source>
</reference>
<dbReference type="Gene3D" id="3.40.50.2300">
    <property type="match status" value="2"/>
</dbReference>
<evidence type="ECO:0000256" key="10">
    <source>
        <dbReference type="ARBA" id="ARBA00023136"/>
    </source>
</evidence>
<comment type="catalytic activity">
    <reaction evidence="1">
        <text>ATP + protein L-histidine = ADP + protein N-phospho-L-histidine.</text>
        <dbReference type="EC" id="2.7.13.3"/>
    </reaction>
</comment>
<evidence type="ECO:0000313" key="20">
    <source>
        <dbReference type="Proteomes" id="UP000432089"/>
    </source>
</evidence>
<evidence type="ECO:0000256" key="11">
    <source>
        <dbReference type="ARBA" id="ARBA00023306"/>
    </source>
</evidence>
<keyword evidence="9" id="KW-0902">Two-component regulatory system</keyword>
<dbReference type="PROSITE" id="PS50109">
    <property type="entry name" value="HIS_KIN"/>
    <property type="match status" value="1"/>
</dbReference>
<dbReference type="SMART" id="SM00387">
    <property type="entry name" value="HATPase_c"/>
    <property type="match status" value="1"/>
</dbReference>
<evidence type="ECO:0000256" key="8">
    <source>
        <dbReference type="ARBA" id="ARBA00022840"/>
    </source>
</evidence>
<dbReference type="CDD" id="cd16922">
    <property type="entry name" value="HATPase_EvgS-ArcB-TorS-like"/>
    <property type="match status" value="1"/>
</dbReference>
<feature type="compositionally biased region" description="Low complexity" evidence="13">
    <location>
        <begin position="759"/>
        <end position="772"/>
    </location>
</feature>
<evidence type="ECO:0000259" key="15">
    <source>
        <dbReference type="PROSITE" id="PS50109"/>
    </source>
</evidence>
<evidence type="ECO:0000256" key="3">
    <source>
        <dbReference type="ARBA" id="ARBA00012438"/>
    </source>
</evidence>
<keyword evidence="6" id="KW-0547">Nucleotide-binding</keyword>
<dbReference type="Gene3D" id="3.30.450.20">
    <property type="entry name" value="PAS domain"/>
    <property type="match status" value="2"/>
</dbReference>
<feature type="domain" description="Response regulatory" evidence="16">
    <location>
        <begin position="774"/>
        <end position="887"/>
    </location>
</feature>
<dbReference type="Pfam" id="PF08448">
    <property type="entry name" value="PAS_4"/>
    <property type="match status" value="1"/>
</dbReference>
<feature type="modified residue" description="4-aspartylphosphate" evidence="12">
    <location>
        <position position="823"/>
    </location>
</feature>
<dbReference type="InterPro" id="IPR013656">
    <property type="entry name" value="PAS_4"/>
</dbReference>
<comment type="subcellular location">
    <subcellularLocation>
        <location evidence="2">Membrane</location>
    </subcellularLocation>
</comment>
<evidence type="ECO:0000256" key="1">
    <source>
        <dbReference type="ARBA" id="ARBA00000085"/>
    </source>
</evidence>
<protein>
    <recommendedName>
        <fullName evidence="3">histidine kinase</fullName>
        <ecNumber evidence="3">2.7.13.3</ecNumber>
    </recommendedName>
</protein>
<accession>A0A7V7TWU7</accession>
<keyword evidence="14" id="KW-0812">Transmembrane</keyword>
<dbReference type="GO" id="GO:0005886">
    <property type="term" value="C:plasma membrane"/>
    <property type="evidence" value="ECO:0007669"/>
    <property type="project" value="TreeGrafter"/>
</dbReference>
<feature type="transmembrane region" description="Helical" evidence="14">
    <location>
        <begin position="223"/>
        <end position="243"/>
    </location>
</feature>
<feature type="domain" description="PAC" evidence="18">
    <location>
        <begin position="456"/>
        <end position="508"/>
    </location>
</feature>
<dbReference type="SMART" id="SM00086">
    <property type="entry name" value="PAC"/>
    <property type="match status" value="1"/>
</dbReference>
<dbReference type="EC" id="2.7.13.3" evidence="3"/>
<dbReference type="NCBIfam" id="TIGR00229">
    <property type="entry name" value="sensory_box"/>
    <property type="match status" value="1"/>
</dbReference>
<evidence type="ECO:0000259" key="18">
    <source>
        <dbReference type="PROSITE" id="PS50113"/>
    </source>
</evidence>
<evidence type="ECO:0000256" key="6">
    <source>
        <dbReference type="ARBA" id="ARBA00022741"/>
    </source>
</evidence>
<dbReference type="InterPro" id="IPR035965">
    <property type="entry name" value="PAS-like_dom_sf"/>
</dbReference>
<dbReference type="Pfam" id="PF08447">
    <property type="entry name" value="PAS_3"/>
    <property type="match status" value="1"/>
</dbReference>
<dbReference type="Pfam" id="PF05227">
    <property type="entry name" value="CHASE3"/>
    <property type="match status" value="1"/>
</dbReference>
<dbReference type="Proteomes" id="UP000432089">
    <property type="component" value="Unassembled WGS sequence"/>
</dbReference>
<dbReference type="PANTHER" id="PTHR43047">
    <property type="entry name" value="TWO-COMPONENT HISTIDINE PROTEIN KINASE"/>
    <property type="match status" value="1"/>
</dbReference>
<evidence type="ECO:0000256" key="4">
    <source>
        <dbReference type="ARBA" id="ARBA00022553"/>
    </source>
</evidence>
<dbReference type="Pfam" id="PF02518">
    <property type="entry name" value="HATPase_c"/>
    <property type="match status" value="1"/>
</dbReference>
<evidence type="ECO:0000313" key="19">
    <source>
        <dbReference type="EMBL" id="KAB0679975.1"/>
    </source>
</evidence>
<keyword evidence="8" id="KW-0067">ATP-binding</keyword>
<dbReference type="CDD" id="cd19410">
    <property type="entry name" value="HK9-like_sensor"/>
    <property type="match status" value="1"/>
</dbReference>
<dbReference type="SUPFAM" id="SSF55874">
    <property type="entry name" value="ATPase domain of HSP90 chaperone/DNA topoisomerase II/histidine kinase"/>
    <property type="match status" value="1"/>
</dbReference>
<dbReference type="InterPro" id="IPR007891">
    <property type="entry name" value="CHASE3"/>
</dbReference>
<dbReference type="FunFam" id="1.10.287.130:FF:000038">
    <property type="entry name" value="Sensory transduction histidine kinase"/>
    <property type="match status" value="1"/>
</dbReference>
<dbReference type="CDD" id="cd00082">
    <property type="entry name" value="HisKA"/>
    <property type="match status" value="1"/>
</dbReference>
<feature type="domain" description="Histidine kinase" evidence="15">
    <location>
        <begin position="526"/>
        <end position="748"/>
    </location>
</feature>
<dbReference type="EMBL" id="VZDO01000007">
    <property type="protein sequence ID" value="KAB0679975.1"/>
    <property type="molecule type" value="Genomic_DNA"/>
</dbReference>
<comment type="caution">
    <text evidence="19">The sequence shown here is derived from an EMBL/GenBank/DDBJ whole genome shotgun (WGS) entry which is preliminary data.</text>
</comment>
<evidence type="ECO:0000256" key="13">
    <source>
        <dbReference type="SAM" id="MobiDB-lite"/>
    </source>
</evidence>
<sequence length="1032" mass="113038">MGISSKRVRASLDMPEAGRGDPYRGAGALGWVGGMTGTSASAFGRISWRQGVMPFVAAGLLLIAALAAYAWATGNSNGRAARIDAETALLNSTERVLASLTTIETSARGFVLTGLEDFLEPYRATVPEIQPTLARLRADWQATPADTETLKRIEVLASDELVYIDNIIRVRRERGFEPAADIVRQGRGKANMDAFRDEIGRAQDAARQRIAAEERADRTNGRISSVAFALAVLVGLALAGLALRRHRDGRRTGQLLSRVLENAPIGLAFVDAERRLQRENPPFAAALGGTEHAATGQDIFEAYPELAEKLRQPLDAVIAGRAGTTDLEVMLRTPGGEGERVLIFNVFPLSLTKRGDKSIDNGAGLVVTDETEQRESQRRTRDSEARFRMIAESIPQMAWIADAEGKISWYNRRWYDYTGTTLEDMQGFGWRRVHHPDHEERVVADFRKALSSGEVWEDTFPLRGADGSFRWFLSQALPIRDDTGRVFRWFGTNTDVTKQRAFEEELAAARDAAEQANVAKSQFIANMSHELRTPLSAVIGYTEMLEEEAEDLGHAEFLDDLKKIKGNARHLLSLINDVLDLSKIEADRMEIFVERFDLGETISDVASTVEPLVEKKNNKLEIDMPADLGAVQSDQVKIRQCLINLLSNASKFTENGTIALKAERGSRDGRDWLALSVRDTGIGMSLEQTQKLFERFTQADASTTRRFGGTGLGLAITRSFCRMLGGDITVSSEEGKGSTFTIQIPAELEKPQDEEAAEDAAPAAPTATEGTAGTILVIDDDRSARDLMSRFLTKEGFSVHTAGDGEQGLQLARDLRPNLVLLDVTMPRMDGWAVLRAMKGDPALAGIPVVMVTVIDEHSLGYSLGASDYLLKPVEWDRLKGVVDALSVSGPARVLVVDNDAAMLERASVTLMREGLVVDTAEHGQQGLEKATAVKPDLVLLDLMMPVMDGFGFLREFRKRPEWAEIPVVVLTSKDITREDWRQLEGRADKVLAKDKVAMRDLMGEVRSILSDAGRSEAPAAAVPAIEPAAAG</sequence>
<dbReference type="PROSITE" id="PS50110">
    <property type="entry name" value="RESPONSE_REGULATORY"/>
    <property type="match status" value="2"/>
</dbReference>
<dbReference type="CDD" id="cd17574">
    <property type="entry name" value="REC_OmpR"/>
    <property type="match status" value="1"/>
</dbReference>
<dbReference type="Pfam" id="PF00072">
    <property type="entry name" value="Response_reg"/>
    <property type="match status" value="2"/>
</dbReference>
<evidence type="ECO:0000259" key="17">
    <source>
        <dbReference type="PROSITE" id="PS50112"/>
    </source>
</evidence>
<dbReference type="CDD" id="cd00130">
    <property type="entry name" value="PAS"/>
    <property type="match status" value="1"/>
</dbReference>
<dbReference type="SUPFAM" id="SSF52172">
    <property type="entry name" value="CheY-like"/>
    <property type="match status" value="2"/>
</dbReference>
<dbReference type="Pfam" id="PF00512">
    <property type="entry name" value="HisKA"/>
    <property type="match status" value="1"/>
</dbReference>
<dbReference type="PROSITE" id="PS50112">
    <property type="entry name" value="PAS"/>
    <property type="match status" value="1"/>
</dbReference>
<evidence type="ECO:0000259" key="16">
    <source>
        <dbReference type="PROSITE" id="PS50110"/>
    </source>
</evidence>
<dbReference type="GO" id="GO:0009927">
    <property type="term" value="F:histidine phosphotransfer kinase activity"/>
    <property type="evidence" value="ECO:0007669"/>
    <property type="project" value="TreeGrafter"/>
</dbReference>
<keyword evidence="10 14" id="KW-0472">Membrane</keyword>
<keyword evidence="7" id="KW-0418">Kinase</keyword>
<dbReference type="InterPro" id="IPR013655">
    <property type="entry name" value="PAS_fold_3"/>
</dbReference>
<evidence type="ECO:0000256" key="2">
    <source>
        <dbReference type="ARBA" id="ARBA00004370"/>
    </source>
</evidence>
<keyword evidence="5" id="KW-0808">Transferase</keyword>
<dbReference type="InterPro" id="IPR000700">
    <property type="entry name" value="PAS-assoc_C"/>
</dbReference>
<dbReference type="InterPro" id="IPR001789">
    <property type="entry name" value="Sig_transdc_resp-reg_receiver"/>
</dbReference>
<feature type="domain" description="PAS" evidence="17">
    <location>
        <begin position="383"/>
        <end position="453"/>
    </location>
</feature>
<keyword evidence="20" id="KW-1185">Reference proteome</keyword>
<dbReference type="PROSITE" id="PS50113">
    <property type="entry name" value="PAC"/>
    <property type="match status" value="1"/>
</dbReference>
<evidence type="ECO:0000256" key="12">
    <source>
        <dbReference type="PROSITE-ProRule" id="PRU00169"/>
    </source>
</evidence>
<keyword evidence="4 12" id="KW-0597">Phosphoprotein</keyword>
<dbReference type="InterPro" id="IPR004358">
    <property type="entry name" value="Sig_transdc_His_kin-like_C"/>
</dbReference>
<feature type="region of interest" description="Disordered" evidence="13">
    <location>
        <begin position="748"/>
        <end position="772"/>
    </location>
</feature>
<feature type="modified residue" description="4-aspartylphosphate" evidence="12">
    <location>
        <position position="942"/>
    </location>
</feature>
<feature type="transmembrane region" description="Helical" evidence="14">
    <location>
        <begin position="52"/>
        <end position="72"/>
    </location>
</feature>
<dbReference type="InterPro" id="IPR001610">
    <property type="entry name" value="PAC"/>
</dbReference>
<dbReference type="SUPFAM" id="SSF55785">
    <property type="entry name" value="PYP-like sensor domain (PAS domain)"/>
    <property type="match status" value="2"/>
</dbReference>
<dbReference type="InterPro" id="IPR003661">
    <property type="entry name" value="HisK_dim/P_dom"/>
</dbReference>
<dbReference type="Gene3D" id="3.30.565.10">
    <property type="entry name" value="Histidine kinase-like ATPase, C-terminal domain"/>
    <property type="match status" value="1"/>
</dbReference>
<dbReference type="InterPro" id="IPR036097">
    <property type="entry name" value="HisK_dim/P_sf"/>
</dbReference>
<dbReference type="InterPro" id="IPR000014">
    <property type="entry name" value="PAS"/>
</dbReference>
<evidence type="ECO:0000256" key="7">
    <source>
        <dbReference type="ARBA" id="ARBA00022777"/>
    </source>
</evidence>
<dbReference type="AlphaFoldDB" id="A0A7V7TWU7"/>
<evidence type="ECO:0000256" key="14">
    <source>
        <dbReference type="SAM" id="Phobius"/>
    </source>
</evidence>
<evidence type="ECO:0000256" key="5">
    <source>
        <dbReference type="ARBA" id="ARBA00022679"/>
    </source>
</evidence>
<organism evidence="19 20">
    <name type="scientific">Plantimonas leprariae</name>
    <dbReference type="NCBI Taxonomy" id="2615207"/>
    <lineage>
        <taxon>Bacteria</taxon>
        <taxon>Pseudomonadati</taxon>
        <taxon>Pseudomonadota</taxon>
        <taxon>Alphaproteobacteria</taxon>
        <taxon>Hyphomicrobiales</taxon>
        <taxon>Aurantimonadaceae</taxon>
        <taxon>Plantimonas</taxon>
    </lineage>
</organism>
<dbReference type="SMART" id="SM00388">
    <property type="entry name" value="HisKA"/>
    <property type="match status" value="1"/>
</dbReference>
<gene>
    <name evidence="19" type="ORF">F6X38_10405</name>
</gene>
<dbReference type="FunFam" id="3.30.450.20:FF:000099">
    <property type="entry name" value="Sensory box sensor histidine kinase"/>
    <property type="match status" value="1"/>
</dbReference>
<dbReference type="SMART" id="SM00448">
    <property type="entry name" value="REC"/>
    <property type="match status" value="2"/>
</dbReference>
<dbReference type="PRINTS" id="PR00344">
    <property type="entry name" value="BCTRLSENSOR"/>
</dbReference>
<dbReference type="Gene3D" id="1.10.287.130">
    <property type="match status" value="1"/>
</dbReference>
<feature type="domain" description="Response regulatory" evidence="16">
    <location>
        <begin position="893"/>
        <end position="1009"/>
    </location>
</feature>
<dbReference type="InterPro" id="IPR011006">
    <property type="entry name" value="CheY-like_superfamily"/>
</dbReference>
<dbReference type="FunFam" id="3.30.565.10:FF:000010">
    <property type="entry name" value="Sensor histidine kinase RcsC"/>
    <property type="match status" value="1"/>
</dbReference>
<dbReference type="GO" id="GO:0000155">
    <property type="term" value="F:phosphorelay sensor kinase activity"/>
    <property type="evidence" value="ECO:0007669"/>
    <property type="project" value="InterPro"/>
</dbReference>
<evidence type="ECO:0000256" key="9">
    <source>
        <dbReference type="ARBA" id="ARBA00023012"/>
    </source>
</evidence>
<dbReference type="InterPro" id="IPR005467">
    <property type="entry name" value="His_kinase_dom"/>
</dbReference>
<name>A0A7V7TWU7_9HYPH</name>
<keyword evidence="14" id="KW-1133">Transmembrane helix</keyword>
<dbReference type="InterPro" id="IPR036890">
    <property type="entry name" value="HATPase_C_sf"/>
</dbReference>
<dbReference type="SUPFAM" id="SSF47384">
    <property type="entry name" value="Homodimeric domain of signal transducing histidine kinase"/>
    <property type="match status" value="1"/>
</dbReference>
<dbReference type="PANTHER" id="PTHR43047:SF72">
    <property type="entry name" value="OSMOSENSING HISTIDINE PROTEIN KINASE SLN1"/>
    <property type="match status" value="1"/>
</dbReference>
<dbReference type="GO" id="GO:0005524">
    <property type="term" value="F:ATP binding"/>
    <property type="evidence" value="ECO:0007669"/>
    <property type="project" value="UniProtKB-KW"/>
</dbReference>